<proteinExistence type="predicted"/>
<evidence type="ECO:0000313" key="2">
    <source>
        <dbReference type="EMBL" id="MQM13275.1"/>
    </source>
</evidence>
<dbReference type="InterPro" id="IPR032675">
    <property type="entry name" value="LRR_dom_sf"/>
</dbReference>
<accession>A0A843X5A9</accession>
<protein>
    <recommendedName>
        <fullName evidence="1">F-box domain-containing protein</fullName>
    </recommendedName>
</protein>
<dbReference type="SMART" id="SM00367">
    <property type="entry name" value="LRR_CC"/>
    <property type="match status" value="12"/>
</dbReference>
<organism evidence="2 3">
    <name type="scientific">Colocasia esculenta</name>
    <name type="common">Wild taro</name>
    <name type="synonym">Arum esculentum</name>
    <dbReference type="NCBI Taxonomy" id="4460"/>
    <lineage>
        <taxon>Eukaryota</taxon>
        <taxon>Viridiplantae</taxon>
        <taxon>Streptophyta</taxon>
        <taxon>Embryophyta</taxon>
        <taxon>Tracheophyta</taxon>
        <taxon>Spermatophyta</taxon>
        <taxon>Magnoliopsida</taxon>
        <taxon>Liliopsida</taxon>
        <taxon>Araceae</taxon>
        <taxon>Aroideae</taxon>
        <taxon>Colocasieae</taxon>
        <taxon>Colocasia</taxon>
    </lineage>
</organism>
<dbReference type="EMBL" id="NMUH01005631">
    <property type="protein sequence ID" value="MQM13275.1"/>
    <property type="molecule type" value="Genomic_DNA"/>
</dbReference>
<dbReference type="GO" id="GO:0019005">
    <property type="term" value="C:SCF ubiquitin ligase complex"/>
    <property type="evidence" value="ECO:0007669"/>
    <property type="project" value="TreeGrafter"/>
</dbReference>
<dbReference type="CDD" id="cd22159">
    <property type="entry name" value="F-box_AtTIR1-like"/>
    <property type="match status" value="1"/>
</dbReference>
<comment type="caution">
    <text evidence="2">The sequence shown here is derived from an EMBL/GenBank/DDBJ whole genome shotgun (WGS) entry which is preliminary data.</text>
</comment>
<reference evidence="2" key="1">
    <citation type="submission" date="2017-07" db="EMBL/GenBank/DDBJ databases">
        <title>Taro Niue Genome Assembly and Annotation.</title>
        <authorList>
            <person name="Atibalentja N."/>
            <person name="Keating K."/>
            <person name="Fields C.J."/>
        </authorList>
    </citation>
    <scope>NUCLEOTIDE SEQUENCE</scope>
    <source>
        <strain evidence="2">Niue_2</strain>
        <tissue evidence="2">Leaf</tissue>
    </source>
</reference>
<feature type="domain" description="F-box" evidence="1">
    <location>
        <begin position="21"/>
        <end position="62"/>
    </location>
</feature>
<sequence length="648" mass="68853">MPLQDIFSSIRGADPDLISKLPDECTTHIFSYLTSPRDRCSCAAVSRKWLLLQALMGPCDFRCPSPTPSLCSFPEGLNGCNGEQADETKTSRFLAFGSANDARLAAMAVGACALERAVTHLTIRTHFIDPPPGSSLLEVTDRGLKIVSRAFPELRYVTLLGCDAVSNEGLAAVATCCPMLEGLHLFNACQVSEDGLIAVALNCLKLSSLTLHMCHHVGDGALKAFAQWSSNLEFLSLDDCPLMGHDGLAAVLSSAPRLAKVAIAFMEVRDVALEAVAGRGGESSVLSLSMEEVSGFTHLGFRQLVQAAKLHGLSVRRCAGMDVASFSNVVGSGNRGLSGATAAVGLRRVAVRNCEGFTDGGLIVLSESARQIAYLRLEKCHKVTTRGIVNAISNCSGTLKLLSLVMCNGIGASQQQQEEGVVEHGAMIPSRCPHLQTLVIKNCRQVGDEFLSLVGRAVGKATRIEVVGMRNITDRGFVSLLMYMKRCSSMREVDLSGYKRITDWSVVALVGASGETLNRITLRGCLKLTDRSLRVIGQLCPLLDELDLTGCRGIGDSGVAGLLARGAGGGAALEVLQAARDGTAPRKSLLDTLSLEGCEGVTDGCLRILADMAVHGSLVWVNLKGTGVSQGGIEALRKAFPWCHFLQH</sequence>
<dbReference type="InterPro" id="IPR036047">
    <property type="entry name" value="F-box-like_dom_sf"/>
</dbReference>
<dbReference type="PANTHER" id="PTHR13318">
    <property type="entry name" value="PARTNER OF PAIRED, ISOFORM B-RELATED"/>
    <property type="match status" value="1"/>
</dbReference>
<dbReference type="Gene3D" id="1.20.1280.50">
    <property type="match status" value="1"/>
</dbReference>
<dbReference type="SUPFAM" id="SSF81383">
    <property type="entry name" value="F-box domain"/>
    <property type="match status" value="1"/>
</dbReference>
<dbReference type="Pfam" id="PF25372">
    <property type="entry name" value="DUF7885"/>
    <property type="match status" value="1"/>
</dbReference>
<keyword evidence="3" id="KW-1185">Reference proteome</keyword>
<dbReference type="AlphaFoldDB" id="A0A843X5A9"/>
<dbReference type="InterPro" id="IPR001810">
    <property type="entry name" value="F-box_dom"/>
</dbReference>
<dbReference type="OrthoDB" id="550575at2759"/>
<dbReference type="InterPro" id="IPR006553">
    <property type="entry name" value="Leu-rich_rpt_Cys-con_subtyp"/>
</dbReference>
<dbReference type="SMART" id="SM00256">
    <property type="entry name" value="FBOX"/>
    <property type="match status" value="1"/>
</dbReference>
<dbReference type="SUPFAM" id="SSF52047">
    <property type="entry name" value="RNI-like"/>
    <property type="match status" value="2"/>
</dbReference>
<evidence type="ECO:0000313" key="3">
    <source>
        <dbReference type="Proteomes" id="UP000652761"/>
    </source>
</evidence>
<evidence type="ECO:0000259" key="1">
    <source>
        <dbReference type="SMART" id="SM00256"/>
    </source>
</evidence>
<gene>
    <name evidence="2" type="ORF">Taro_046200</name>
</gene>
<dbReference type="GO" id="GO:0031146">
    <property type="term" value="P:SCF-dependent proteasomal ubiquitin-dependent protein catabolic process"/>
    <property type="evidence" value="ECO:0007669"/>
    <property type="project" value="TreeGrafter"/>
</dbReference>
<dbReference type="InterPro" id="IPR057207">
    <property type="entry name" value="FBXL15_LRR"/>
</dbReference>
<dbReference type="Pfam" id="PF12937">
    <property type="entry name" value="F-box-like"/>
    <property type="match status" value="1"/>
</dbReference>
<dbReference type="Gene3D" id="3.80.10.10">
    <property type="entry name" value="Ribonuclease Inhibitor"/>
    <property type="match status" value="3"/>
</dbReference>
<dbReference type="Proteomes" id="UP000652761">
    <property type="component" value="Unassembled WGS sequence"/>
</dbReference>
<name>A0A843X5A9_COLES</name>